<dbReference type="SUPFAM" id="SSF53850">
    <property type="entry name" value="Periplasmic binding protein-like II"/>
    <property type="match status" value="1"/>
</dbReference>
<dbReference type="Gene3D" id="3.10.105.10">
    <property type="entry name" value="Dipeptide-binding Protein, Domain 3"/>
    <property type="match status" value="1"/>
</dbReference>
<evidence type="ECO:0000313" key="1">
    <source>
        <dbReference type="EMBL" id="GAG13831.1"/>
    </source>
</evidence>
<feature type="non-terminal residue" evidence="1">
    <location>
        <position position="270"/>
    </location>
</feature>
<sequence length="270" mass="29336">GNSTAMQQLDLHKVPEIVIVTFKMSQSGFAKKSLALLSRTIDYASDDGVMDYDAMVDSPDINYIDSGIGTDRTFITLNAINETYWKTWADGGSPLYNLSDPAGPAGDDLSYLADIDADGTVHVDGINRAMRKAVSYAYNYDLHISNILGGRGVRSGGFLSLGNEYYNPDIPLAYRNLTIARQALLDDPYWGLVCADRGLSVANLTNDQDWIDVANTNPILVFKLLWDQNTLPRASLFGDSIKDIGLKLGGINGAPDPALETLPGSDIYTV</sequence>
<dbReference type="EMBL" id="BARS01022477">
    <property type="protein sequence ID" value="GAG13831.1"/>
    <property type="molecule type" value="Genomic_DNA"/>
</dbReference>
<proteinExistence type="predicted"/>
<protein>
    <submittedName>
        <fullName evidence="1">Uncharacterized protein</fullName>
    </submittedName>
</protein>
<reference evidence="1" key="1">
    <citation type="journal article" date="2014" name="Front. Microbiol.">
        <title>High frequency of phylogenetically diverse reductive dehalogenase-homologous genes in deep subseafloor sedimentary metagenomes.</title>
        <authorList>
            <person name="Kawai M."/>
            <person name="Futagami T."/>
            <person name="Toyoda A."/>
            <person name="Takaki Y."/>
            <person name="Nishi S."/>
            <person name="Hori S."/>
            <person name="Arai W."/>
            <person name="Tsubouchi T."/>
            <person name="Morono Y."/>
            <person name="Uchiyama I."/>
            <person name="Ito T."/>
            <person name="Fujiyama A."/>
            <person name="Inagaki F."/>
            <person name="Takami H."/>
        </authorList>
    </citation>
    <scope>NUCLEOTIDE SEQUENCE</scope>
    <source>
        <strain evidence="1">Expedition CK06-06</strain>
    </source>
</reference>
<comment type="caution">
    <text evidence="1">The sequence shown here is derived from an EMBL/GenBank/DDBJ whole genome shotgun (WGS) entry which is preliminary data.</text>
</comment>
<dbReference type="AlphaFoldDB" id="X0WMA2"/>
<organism evidence="1">
    <name type="scientific">marine sediment metagenome</name>
    <dbReference type="NCBI Taxonomy" id="412755"/>
    <lineage>
        <taxon>unclassified sequences</taxon>
        <taxon>metagenomes</taxon>
        <taxon>ecological metagenomes</taxon>
    </lineage>
</organism>
<accession>X0WMA2</accession>
<feature type="non-terminal residue" evidence="1">
    <location>
        <position position="1"/>
    </location>
</feature>
<name>X0WMA2_9ZZZZ</name>
<gene>
    <name evidence="1" type="ORF">S01H1_35932</name>
</gene>